<dbReference type="AlphaFoldDB" id="Q07T72"/>
<proteinExistence type="predicted"/>
<dbReference type="EMBL" id="CP000463">
    <property type="protein sequence ID" value="ABJ04862.1"/>
    <property type="molecule type" value="Genomic_DNA"/>
</dbReference>
<accession>Q07T72</accession>
<evidence type="ECO:0000313" key="3">
    <source>
        <dbReference type="EMBL" id="ABJ04862.1"/>
    </source>
</evidence>
<dbReference type="SUPFAM" id="SSF51230">
    <property type="entry name" value="Single hybrid motif"/>
    <property type="match status" value="1"/>
</dbReference>
<feature type="chain" id="PRO_5004166007" evidence="1">
    <location>
        <begin position="27"/>
        <end position="297"/>
    </location>
</feature>
<dbReference type="Gene3D" id="2.40.30.170">
    <property type="match status" value="1"/>
</dbReference>
<dbReference type="InterPro" id="IPR058792">
    <property type="entry name" value="Beta-barrel_RND_2"/>
</dbReference>
<dbReference type="PANTHER" id="PTHR30469:SF15">
    <property type="entry name" value="HLYD FAMILY OF SECRETION PROTEINS"/>
    <property type="match status" value="1"/>
</dbReference>
<protein>
    <submittedName>
        <fullName evidence="3">Secretion protein HlyD</fullName>
    </submittedName>
</protein>
<dbReference type="GO" id="GO:0015562">
    <property type="term" value="F:efflux transmembrane transporter activity"/>
    <property type="evidence" value="ECO:0007669"/>
    <property type="project" value="TreeGrafter"/>
</dbReference>
<gene>
    <name evidence="3" type="ordered locus">RPE_0906</name>
</gene>
<dbReference type="OrthoDB" id="7422354at2"/>
<dbReference type="PANTHER" id="PTHR30469">
    <property type="entry name" value="MULTIDRUG RESISTANCE PROTEIN MDTA"/>
    <property type="match status" value="1"/>
</dbReference>
<dbReference type="Gene3D" id="2.40.50.100">
    <property type="match status" value="1"/>
</dbReference>
<reference evidence="3" key="1">
    <citation type="submission" date="2006-09" db="EMBL/GenBank/DDBJ databases">
        <title>Complete sequence of Rhodopseudomonas palustris BisA53.</title>
        <authorList>
            <consortium name="US DOE Joint Genome Institute"/>
            <person name="Copeland A."/>
            <person name="Lucas S."/>
            <person name="Lapidus A."/>
            <person name="Barry K."/>
            <person name="Detter J.C."/>
            <person name="Glavina del Rio T."/>
            <person name="Hammon N."/>
            <person name="Israni S."/>
            <person name="Dalin E."/>
            <person name="Tice H."/>
            <person name="Pitluck S."/>
            <person name="Chain P."/>
            <person name="Malfatti S."/>
            <person name="Shin M."/>
            <person name="Vergez L."/>
            <person name="Schmutz J."/>
            <person name="Larimer F."/>
            <person name="Land M."/>
            <person name="Hauser L."/>
            <person name="Pelletier D.A."/>
            <person name="Kyrpides N."/>
            <person name="Kim E."/>
            <person name="Harwood C.S."/>
            <person name="Oda Y."/>
            <person name="Richardson P."/>
        </authorList>
    </citation>
    <scope>NUCLEOTIDE SEQUENCE [LARGE SCALE GENOMIC DNA]</scope>
    <source>
        <strain evidence="3">BisA53</strain>
    </source>
</reference>
<feature type="domain" description="CusB-like beta-barrel" evidence="2">
    <location>
        <begin position="146"/>
        <end position="216"/>
    </location>
</feature>
<dbReference type="eggNOG" id="COG0845">
    <property type="taxonomic scope" value="Bacteria"/>
</dbReference>
<evidence type="ECO:0000259" key="2">
    <source>
        <dbReference type="Pfam" id="PF25954"/>
    </source>
</evidence>
<name>Q07T72_RHOP5</name>
<keyword evidence="1" id="KW-0732">Signal</keyword>
<feature type="signal peptide" evidence="1">
    <location>
        <begin position="1"/>
        <end position="26"/>
    </location>
</feature>
<dbReference type="Pfam" id="PF25954">
    <property type="entry name" value="Beta-barrel_RND_2"/>
    <property type="match status" value="1"/>
</dbReference>
<organism evidence="3">
    <name type="scientific">Rhodopseudomonas palustris (strain BisA53)</name>
    <dbReference type="NCBI Taxonomy" id="316055"/>
    <lineage>
        <taxon>Bacteria</taxon>
        <taxon>Pseudomonadati</taxon>
        <taxon>Pseudomonadota</taxon>
        <taxon>Alphaproteobacteria</taxon>
        <taxon>Hyphomicrobiales</taxon>
        <taxon>Nitrobacteraceae</taxon>
        <taxon>Rhodopseudomonas</taxon>
    </lineage>
</organism>
<dbReference type="GO" id="GO:1990281">
    <property type="term" value="C:efflux pump complex"/>
    <property type="evidence" value="ECO:0007669"/>
    <property type="project" value="TreeGrafter"/>
</dbReference>
<dbReference type="Gene3D" id="2.40.420.20">
    <property type="match status" value="1"/>
</dbReference>
<dbReference type="HOGENOM" id="CLU_018816_7_0_5"/>
<sequence>MKSPAHANSFCATVLAAVLAGLVGIAVPDTGSAQSATTSGAQVIVARAGNACFSDMVRVTGFVVPRKEAQLGVDGEGARVAELLVREGDSVTENQDLIRLTGAGGTRTLKAPAAGMVTQIATMAGAPASPQAGPLLKLAVGGELELDVEVPGIHAAKLSPGATARISRDDAPDLVGRVRRVAPQIDRVTQLGHIRVSFTNTPSLKVGMFARATIDARRSCGVSIPRTAVDRLAVQVVKGNIVETRKVRLGLVSDDAIEILEGLREGELVVADAGTSLHDGDQVKPILTDDADRARGR</sequence>
<dbReference type="InterPro" id="IPR011053">
    <property type="entry name" value="Single_hybrid_motif"/>
</dbReference>
<evidence type="ECO:0000256" key="1">
    <source>
        <dbReference type="SAM" id="SignalP"/>
    </source>
</evidence>
<dbReference type="KEGG" id="rpe:RPE_0906"/>
<dbReference type="STRING" id="316055.RPE_0906"/>